<dbReference type="EMBL" id="KT944257">
    <property type="protein sequence ID" value="ALV86337.1"/>
    <property type="molecule type" value="Genomic_DNA"/>
</dbReference>
<reference evidence="1" key="1">
    <citation type="submission" date="2015-10" db="EMBL/GenBank/DDBJ databases">
        <title>Biosynthesis of SCL-MCL polyhydroxyalkanoates by metagenomic clones in Pseudomonas putida.</title>
        <authorList>
            <person name="Cheng J."/>
            <person name="Charles T.C."/>
        </authorList>
    </citation>
    <scope>NUCLEOTIDE SEQUENCE</scope>
</reference>
<organism evidence="1">
    <name type="scientific">uncultured bacterium 5</name>
    <dbReference type="NCBI Taxonomy" id="1748277"/>
    <lineage>
        <taxon>Bacteria</taxon>
        <taxon>environmental samples</taxon>
    </lineage>
</organism>
<protein>
    <submittedName>
        <fullName evidence="1">Ibrillarin-like rRNA methylase</fullName>
    </submittedName>
</protein>
<evidence type="ECO:0000313" key="1">
    <source>
        <dbReference type="EMBL" id="ALV86337.1"/>
    </source>
</evidence>
<dbReference type="GO" id="GO:0032259">
    <property type="term" value="P:methylation"/>
    <property type="evidence" value="ECO:0007669"/>
    <property type="project" value="UniProtKB-KW"/>
</dbReference>
<name>A0A0U3TRE6_9BACT</name>
<dbReference type="SUPFAM" id="SSF53335">
    <property type="entry name" value="S-adenosyl-L-methionine-dependent methyltransferases"/>
    <property type="match status" value="1"/>
</dbReference>
<accession>A0A0U3TRE6</accession>
<dbReference type="InterPro" id="IPR029063">
    <property type="entry name" value="SAM-dependent_MTases_sf"/>
</dbReference>
<dbReference type="CDD" id="cd02440">
    <property type="entry name" value="AdoMet_MTases"/>
    <property type="match status" value="1"/>
</dbReference>
<keyword evidence="1" id="KW-0808">Transferase</keyword>
<proteinExistence type="predicted"/>
<dbReference type="AlphaFoldDB" id="A0A0U3TRE6"/>
<dbReference type="GO" id="GO:0008168">
    <property type="term" value="F:methyltransferase activity"/>
    <property type="evidence" value="ECO:0007669"/>
    <property type="project" value="UniProtKB-KW"/>
</dbReference>
<keyword evidence="1" id="KW-0489">Methyltransferase</keyword>
<sequence>MNAAQCPRNVARGLTLAALFTLGGCATTQPEQSPESRAQAVIASPIRTDQDRRMDASRNPAQFLPFTGVKRGMVVLDVSAGAGYTSQLLALSVGPEGKVYAQRPQPGDALTKRLADHPQTNFVPAYQPFEDPVPANAPKLDLVTIVNNYHDIVYLPVDRAKMNQRLYAALKPGGRLVIVDHAAKPGTGTSAAKSLHRIDQTVVVAELTQAGFVLDAEGQFLRNASDTRENSSGDGQVMTDKFVLRFVRPN</sequence>
<dbReference type="Gene3D" id="3.40.50.150">
    <property type="entry name" value="Vaccinia Virus protein VP39"/>
    <property type="match status" value="1"/>
</dbReference>